<evidence type="ECO:0000256" key="1">
    <source>
        <dbReference type="SAM" id="MobiDB-lite"/>
    </source>
</evidence>
<dbReference type="Proteomes" id="UP000469011">
    <property type="component" value="Unassembled WGS sequence"/>
</dbReference>
<protein>
    <submittedName>
        <fullName evidence="2">DUF1320 domain-containing protein</fullName>
    </submittedName>
</protein>
<evidence type="ECO:0000313" key="2">
    <source>
        <dbReference type="EMBL" id="NDW04069.1"/>
    </source>
</evidence>
<gene>
    <name evidence="2" type="ORF">GTK09_06465</name>
</gene>
<name>A0A6N9T2G0_9HYPH</name>
<sequence length="145" mass="15850">MMEDFATKQDLIDRFGQTELVQLTDRTNRPPTTVDDTTVSQALGDASALASGYVGKIYQLPFAEVPPALVKSVADIARYYLHGRRAEKDGEVERAYKEAVGWLKDIARGVVQLDVGGVPPAQPEGGSVQISGPQRRFSRDTLRGM</sequence>
<evidence type="ECO:0000313" key="3">
    <source>
        <dbReference type="Proteomes" id="UP000469011"/>
    </source>
</evidence>
<keyword evidence="3" id="KW-1185">Reference proteome</keyword>
<feature type="region of interest" description="Disordered" evidence="1">
    <location>
        <begin position="117"/>
        <end position="145"/>
    </location>
</feature>
<dbReference type="InterPro" id="IPR009752">
    <property type="entry name" value="Phage_Mu_GpJ"/>
</dbReference>
<dbReference type="Pfam" id="PF07030">
    <property type="entry name" value="Phage_Mu_Gp36"/>
    <property type="match status" value="1"/>
</dbReference>
<accession>A0A6N9T2G0</accession>
<reference evidence="2 3" key="1">
    <citation type="submission" date="2020-01" db="EMBL/GenBank/DDBJ databases">
        <title>Jiella pacifica sp. nov.</title>
        <authorList>
            <person name="Xue Z."/>
            <person name="Zhu S."/>
            <person name="Chen J."/>
            <person name="Yang J."/>
        </authorList>
    </citation>
    <scope>NUCLEOTIDE SEQUENCE [LARGE SCALE GENOMIC DNA]</scope>
    <source>
        <strain evidence="2 3">40Bstr34</strain>
    </source>
</reference>
<proteinExistence type="predicted"/>
<comment type="caution">
    <text evidence="2">The sequence shown here is derived from an EMBL/GenBank/DDBJ whole genome shotgun (WGS) entry which is preliminary data.</text>
</comment>
<organism evidence="2 3">
    <name type="scientific">Jiella pacifica</name>
    <dbReference type="NCBI Taxonomy" id="2696469"/>
    <lineage>
        <taxon>Bacteria</taxon>
        <taxon>Pseudomonadati</taxon>
        <taxon>Pseudomonadota</taxon>
        <taxon>Alphaproteobacteria</taxon>
        <taxon>Hyphomicrobiales</taxon>
        <taxon>Aurantimonadaceae</taxon>
        <taxon>Jiella</taxon>
    </lineage>
</organism>
<dbReference type="EMBL" id="JAAAMG010000004">
    <property type="protein sequence ID" value="NDW04069.1"/>
    <property type="molecule type" value="Genomic_DNA"/>
</dbReference>
<dbReference type="AlphaFoldDB" id="A0A6N9T2G0"/>